<protein>
    <submittedName>
        <fullName evidence="2">Uncharacterized protein</fullName>
    </submittedName>
</protein>
<comment type="caution">
    <text evidence="2">The sequence shown here is derived from an EMBL/GenBank/DDBJ whole genome shotgun (WGS) entry which is preliminary data.</text>
</comment>
<organism evidence="2 3">
    <name type="scientific">Salix purpurea</name>
    <name type="common">Purple osier willow</name>
    <dbReference type="NCBI Taxonomy" id="77065"/>
    <lineage>
        <taxon>Eukaryota</taxon>
        <taxon>Viridiplantae</taxon>
        <taxon>Streptophyta</taxon>
        <taxon>Embryophyta</taxon>
        <taxon>Tracheophyta</taxon>
        <taxon>Spermatophyta</taxon>
        <taxon>Magnoliopsida</taxon>
        <taxon>eudicotyledons</taxon>
        <taxon>Gunneridae</taxon>
        <taxon>Pentapetalae</taxon>
        <taxon>rosids</taxon>
        <taxon>fabids</taxon>
        <taxon>Malpighiales</taxon>
        <taxon>Salicaceae</taxon>
        <taxon>Saliceae</taxon>
        <taxon>Salix</taxon>
    </lineage>
</organism>
<gene>
    <name evidence="2" type="ORF">OIU79_023592</name>
</gene>
<name>A0A9Q0WA71_SALPP</name>
<reference evidence="2" key="1">
    <citation type="submission" date="2022-11" db="EMBL/GenBank/DDBJ databases">
        <authorList>
            <person name="Hyden B.L."/>
            <person name="Feng K."/>
            <person name="Yates T."/>
            <person name="Jawdy S."/>
            <person name="Smart L.B."/>
            <person name="Muchero W."/>
        </authorList>
    </citation>
    <scope>NUCLEOTIDE SEQUENCE</scope>
    <source>
        <tissue evidence="2">Shoot tip</tissue>
    </source>
</reference>
<reference evidence="2" key="2">
    <citation type="journal article" date="2023" name="Int. J. Mol. Sci.">
        <title>De Novo Assembly and Annotation of 11 Diverse Shrub Willow (Salix) Genomes Reveals Novel Gene Organization in Sex-Linked Regions.</title>
        <authorList>
            <person name="Hyden B."/>
            <person name="Feng K."/>
            <person name="Yates T.B."/>
            <person name="Jawdy S."/>
            <person name="Cereghino C."/>
            <person name="Smart L.B."/>
            <person name="Muchero W."/>
        </authorList>
    </citation>
    <scope>NUCLEOTIDE SEQUENCE</scope>
    <source>
        <tissue evidence="2">Shoot tip</tissue>
    </source>
</reference>
<proteinExistence type="predicted"/>
<keyword evidence="3" id="KW-1185">Reference proteome</keyword>
<sequence>MMMRKTTFAASALLQQLQMEMGLPRETMAGFAVIIAILTVLLKPLLLSMSFLAFVQCHPLWNLTSY</sequence>
<evidence type="ECO:0000313" key="3">
    <source>
        <dbReference type="Proteomes" id="UP001151532"/>
    </source>
</evidence>
<evidence type="ECO:0000313" key="2">
    <source>
        <dbReference type="EMBL" id="KAJ6762876.1"/>
    </source>
</evidence>
<keyword evidence="1" id="KW-0812">Transmembrane</keyword>
<evidence type="ECO:0000256" key="1">
    <source>
        <dbReference type="SAM" id="Phobius"/>
    </source>
</evidence>
<feature type="transmembrane region" description="Helical" evidence="1">
    <location>
        <begin position="29"/>
        <end position="55"/>
    </location>
</feature>
<dbReference type="AlphaFoldDB" id="A0A9Q0WA71"/>
<accession>A0A9Q0WA71</accession>
<dbReference type="EMBL" id="JAPFFK010000005">
    <property type="protein sequence ID" value="KAJ6762876.1"/>
    <property type="molecule type" value="Genomic_DNA"/>
</dbReference>
<dbReference type="Proteomes" id="UP001151532">
    <property type="component" value="Chromosome 13"/>
</dbReference>
<keyword evidence="1" id="KW-1133">Transmembrane helix</keyword>
<keyword evidence="1" id="KW-0472">Membrane</keyword>